<dbReference type="InterPro" id="IPR009029">
    <property type="entry name" value="HMG_CoA_Rdtase_sub-bd_dom_sf"/>
</dbReference>
<evidence type="ECO:0000256" key="2">
    <source>
        <dbReference type="ARBA" id="ARBA00023002"/>
    </source>
</evidence>
<keyword evidence="2 3" id="KW-0560">Oxidoreductase</keyword>
<dbReference type="EC" id="1.1.1.88" evidence="3"/>
<dbReference type="PROSITE" id="PS00318">
    <property type="entry name" value="HMG_COA_REDUCTASE_2"/>
    <property type="match status" value="1"/>
</dbReference>
<dbReference type="EMBL" id="JAPZVI010000014">
    <property type="protein sequence ID" value="MCZ8403406.1"/>
    <property type="molecule type" value="Genomic_DNA"/>
</dbReference>
<dbReference type="GO" id="GO:0004420">
    <property type="term" value="F:hydroxymethylglutaryl-CoA reductase (NADPH) activity"/>
    <property type="evidence" value="ECO:0007669"/>
    <property type="project" value="InterPro"/>
</dbReference>
<dbReference type="RefSeq" id="WP_054438049.1">
    <property type="nucleotide sequence ID" value="NZ_CP066291.1"/>
</dbReference>
<dbReference type="PROSITE" id="PS00066">
    <property type="entry name" value="HMG_COA_REDUCTASE_1"/>
    <property type="match status" value="1"/>
</dbReference>
<dbReference type="Gene3D" id="1.10.8.660">
    <property type="match status" value="1"/>
</dbReference>
<dbReference type="GO" id="GO:0015936">
    <property type="term" value="P:coenzyme A metabolic process"/>
    <property type="evidence" value="ECO:0007669"/>
    <property type="project" value="InterPro"/>
</dbReference>
<dbReference type="PROSITE" id="PS01192">
    <property type="entry name" value="HMG_COA_REDUCTASE_3"/>
    <property type="match status" value="1"/>
</dbReference>
<dbReference type="SUPFAM" id="SSF56542">
    <property type="entry name" value="Substrate-binding domain of HMG-CoA reductase"/>
    <property type="match status" value="1"/>
</dbReference>
<comment type="catalytic activity">
    <reaction evidence="3">
        <text>(R)-mevalonate + 2 NAD(+) + CoA = (3S)-3-hydroxy-3-methylglutaryl-CoA + 2 NADH + 2 H(+)</text>
        <dbReference type="Rhea" id="RHEA:14833"/>
        <dbReference type="ChEBI" id="CHEBI:15378"/>
        <dbReference type="ChEBI" id="CHEBI:36464"/>
        <dbReference type="ChEBI" id="CHEBI:43074"/>
        <dbReference type="ChEBI" id="CHEBI:57287"/>
        <dbReference type="ChEBI" id="CHEBI:57540"/>
        <dbReference type="ChEBI" id="CHEBI:57945"/>
        <dbReference type="EC" id="1.1.1.88"/>
    </reaction>
</comment>
<evidence type="ECO:0000256" key="3">
    <source>
        <dbReference type="RuleBase" id="RU361219"/>
    </source>
</evidence>
<dbReference type="InterPro" id="IPR023076">
    <property type="entry name" value="HMG_CoA_Rdtase_CS"/>
</dbReference>
<dbReference type="SUPFAM" id="SSF55035">
    <property type="entry name" value="NAD-binding domain of HMG-CoA reductase"/>
    <property type="match status" value="1"/>
</dbReference>
<proteinExistence type="inferred from homology"/>
<comment type="pathway">
    <text evidence="3">Metabolic intermediate metabolism; (R)-mevalonate degradation; (S)-3-hydroxy-3-methylglutaryl-CoA from (R)-mevalonate: step 1/1.</text>
</comment>
<dbReference type="GeneID" id="75277077"/>
<protein>
    <recommendedName>
        <fullName evidence="3">3-hydroxy-3-methylglutaryl coenzyme A reductase</fullName>
        <shortName evidence="3">HMG-CoA reductase</shortName>
        <ecNumber evidence="3">1.1.1.88</ecNumber>
    </recommendedName>
</protein>
<dbReference type="CDD" id="cd00644">
    <property type="entry name" value="HMG-CoA_reductase_classII"/>
    <property type="match status" value="1"/>
</dbReference>
<keyword evidence="3" id="KW-0520">NAD</keyword>
<gene>
    <name evidence="4" type="ORF">O9570_18270</name>
</gene>
<comment type="caution">
    <text evidence="4">The sequence shown here is derived from an EMBL/GenBank/DDBJ whole genome shotgun (WGS) entry which is preliminary data.</text>
</comment>
<reference evidence="4" key="1">
    <citation type="submission" date="2022-12" db="EMBL/GenBank/DDBJ databases">
        <authorList>
            <person name="Voronina O.L."/>
            <person name="Kunda M.S."/>
            <person name="Ryzhova N."/>
            <person name="Aksenova E.I."/>
        </authorList>
    </citation>
    <scope>NUCLEOTIDE SEQUENCE</scope>
    <source>
        <strain evidence="4">SCCH136:Ach223948</strain>
    </source>
</reference>
<dbReference type="PROSITE" id="PS50065">
    <property type="entry name" value="HMG_COA_REDUCTASE_4"/>
    <property type="match status" value="1"/>
</dbReference>
<dbReference type="InterPro" id="IPR002202">
    <property type="entry name" value="HMG_CoA_Rdtase"/>
</dbReference>
<name>A0A9W5AC91_ALCXX</name>
<evidence type="ECO:0000313" key="5">
    <source>
        <dbReference type="Proteomes" id="UP001141992"/>
    </source>
</evidence>
<dbReference type="InterPro" id="IPR009023">
    <property type="entry name" value="HMG_CoA_Rdtase_NAD(P)-bd_sf"/>
</dbReference>
<dbReference type="NCBIfam" id="TIGR00532">
    <property type="entry name" value="HMG_CoA_R_NAD"/>
    <property type="match status" value="1"/>
</dbReference>
<comment type="similarity">
    <text evidence="1 3">Belongs to the HMG-CoA reductase family.</text>
</comment>
<sequence>MVADSRLPNFRALTPAQRLAAIADAAGLTPEERQQLAEPGALGLDRADGMIENVIGAFELPLGVAGNFQVNGRDVLVPMAVEEPSVVAAASFMAKLARENGGFETSSTRPLMRAQVQVLGLSDPHGARVALLRERERIVKLANSRDQVLIGLGGGCQDIEAHVFADTPRGPMLVLHLIVDVRDAMGANTVNTMAEAVAPLVEEITGGTVRLRILSNLADLRLSRARVRLTPQTLDTKDRSGAEIIEGVLDAYVFAATDPYRAATHNKGIMNGIDPVIVATGNDWRAVEAGAHAYACRDGRYTSLTHWEKDASGALVGTLEMPMPVGLVGGATKTHPLARLALKIMAVRSAQELGEIAVAVGLAQNLGALRALATEGIQRGHMALHARNIALTVGAVGAEVDQLAKRMAEEKDVRADRALALLEELRKPA</sequence>
<dbReference type="Pfam" id="PF00368">
    <property type="entry name" value="HMG-CoA_red"/>
    <property type="match status" value="1"/>
</dbReference>
<evidence type="ECO:0000313" key="4">
    <source>
        <dbReference type="EMBL" id="MCZ8403406.1"/>
    </source>
</evidence>
<dbReference type="InterPro" id="IPR004553">
    <property type="entry name" value="HMG_CoA_Rdtase_bac-typ"/>
</dbReference>
<organism evidence="4 5">
    <name type="scientific">Alcaligenes xylosoxydans xylosoxydans</name>
    <name type="common">Achromobacter xylosoxidans</name>
    <dbReference type="NCBI Taxonomy" id="85698"/>
    <lineage>
        <taxon>Bacteria</taxon>
        <taxon>Pseudomonadati</taxon>
        <taxon>Pseudomonadota</taxon>
        <taxon>Betaproteobacteria</taxon>
        <taxon>Burkholderiales</taxon>
        <taxon>Alcaligenaceae</taxon>
        <taxon>Achromobacter</taxon>
    </lineage>
</organism>
<dbReference type="InterPro" id="IPR023074">
    <property type="entry name" value="HMG_CoA_Rdtase_cat_sf"/>
</dbReference>
<dbReference type="GO" id="GO:0140643">
    <property type="term" value="F:hydroxymethylglutaryl-CoA reductase (NADH) activity"/>
    <property type="evidence" value="ECO:0007669"/>
    <property type="project" value="UniProtKB-EC"/>
</dbReference>
<accession>A0A9W5AC91</accession>
<evidence type="ECO:0000256" key="1">
    <source>
        <dbReference type="ARBA" id="ARBA00007661"/>
    </source>
</evidence>
<dbReference type="PRINTS" id="PR00071">
    <property type="entry name" value="HMGCOARDTASE"/>
</dbReference>
<dbReference type="Proteomes" id="UP001141992">
    <property type="component" value="Unassembled WGS sequence"/>
</dbReference>
<dbReference type="PANTHER" id="PTHR10572:SF24">
    <property type="entry name" value="3-HYDROXY-3-METHYLGLUTARYL-COENZYME A REDUCTASE"/>
    <property type="match status" value="1"/>
</dbReference>
<dbReference type="AlphaFoldDB" id="A0A9W5AC91"/>
<dbReference type="PANTHER" id="PTHR10572">
    <property type="entry name" value="3-HYDROXY-3-METHYLGLUTARYL-COENZYME A REDUCTASE"/>
    <property type="match status" value="1"/>
</dbReference>
<dbReference type="Gene3D" id="3.90.770.10">
    <property type="entry name" value="3-hydroxy-3-methylglutaryl-coenzyme A Reductase, Chain A, domain 2"/>
    <property type="match status" value="2"/>
</dbReference>